<evidence type="ECO:0000313" key="1">
    <source>
        <dbReference type="EMBL" id="KAJ9610828.1"/>
    </source>
</evidence>
<reference evidence="1" key="1">
    <citation type="submission" date="2022-10" db="EMBL/GenBank/DDBJ databases">
        <title>Culturing micro-colonial fungi from biological soil crusts in the Mojave desert and describing Neophaeococcomyces mojavensis, and introducing the new genera and species Taxawa tesnikishii.</title>
        <authorList>
            <person name="Kurbessoian T."/>
            <person name="Stajich J.E."/>
        </authorList>
    </citation>
    <scope>NUCLEOTIDE SEQUENCE</scope>
    <source>
        <strain evidence="1">TK_41</strain>
    </source>
</reference>
<comment type="caution">
    <text evidence="1">The sequence shown here is derived from an EMBL/GenBank/DDBJ whole genome shotgun (WGS) entry which is preliminary data.</text>
</comment>
<dbReference type="AlphaFoldDB" id="A0AA39CK23"/>
<proteinExistence type="predicted"/>
<dbReference type="InterPro" id="IPR021858">
    <property type="entry name" value="Fun_TF"/>
</dbReference>
<dbReference type="EMBL" id="JAPDRK010000007">
    <property type="protein sequence ID" value="KAJ9610828.1"/>
    <property type="molecule type" value="Genomic_DNA"/>
</dbReference>
<dbReference type="Proteomes" id="UP001172673">
    <property type="component" value="Unassembled WGS sequence"/>
</dbReference>
<sequence length="298" mass="33901">MTLMMAELYSGQSKSWRYHFQGAWDVFKRYEDQSPWEDSDFACASLQSLHIIGIVSDTCQLTNEVNDEGDHWPTQARTNTVPSTKAFRTPNQQSWSAIKSTHDFGFTIGATQEVLECIRNISEMNHTSETDDASDEWCKDILAWLNMCRSDLATQASRGFSVSNPAGYHQLAAFISATFIYFYRTIFDLSPGRLESYTIETLESVNVFLSQGYGNMSLWPAFIASVEACSDKTISMAQTWLDTAVTFGMGSRLMVRKVVEEVWRRRETASHDLGLDKRLIAVDWREVMKELDVDVLLI</sequence>
<accession>A0AA39CK23</accession>
<name>A0AA39CK23_9EURO</name>
<gene>
    <name evidence="1" type="ORF">H2200_005605</name>
</gene>
<protein>
    <submittedName>
        <fullName evidence="1">Uncharacterized protein</fullName>
    </submittedName>
</protein>
<evidence type="ECO:0000313" key="2">
    <source>
        <dbReference type="Proteomes" id="UP001172673"/>
    </source>
</evidence>
<organism evidence="1 2">
    <name type="scientific">Cladophialophora chaetospira</name>
    <dbReference type="NCBI Taxonomy" id="386627"/>
    <lineage>
        <taxon>Eukaryota</taxon>
        <taxon>Fungi</taxon>
        <taxon>Dikarya</taxon>
        <taxon>Ascomycota</taxon>
        <taxon>Pezizomycotina</taxon>
        <taxon>Eurotiomycetes</taxon>
        <taxon>Chaetothyriomycetidae</taxon>
        <taxon>Chaetothyriales</taxon>
        <taxon>Herpotrichiellaceae</taxon>
        <taxon>Cladophialophora</taxon>
    </lineage>
</organism>
<dbReference type="Pfam" id="PF11951">
    <property type="entry name" value="Fungal_trans_2"/>
    <property type="match status" value="1"/>
</dbReference>
<keyword evidence="2" id="KW-1185">Reference proteome</keyword>